<proteinExistence type="predicted"/>
<name>A0ABQ8GRL2_9PEZI</name>
<dbReference type="PANTHER" id="PTHR12303">
    <property type="entry name" value="CARNOSINE N-METHYLTRANSFERASE"/>
    <property type="match status" value="1"/>
</dbReference>
<gene>
    <name evidence="1" type="ORF">B0J12DRAFT_158554</name>
</gene>
<sequence>MQTLEKGNGKWDATHPRYRLLTALKGYLLYQPRSKADLNKWRDAYKRLPRKQKLVESRVRYSKKLNSVEHLVDKNAQVAHAIVKNGLEFYGVDMQELEDFVDETKDEPTNDSKTSVLQAMKHFVRDWSDEGLHERQPTFPCILNVIQNMFPAKLQSETASPVKVLVPGAGLGRLAHEIASLGGFEVTANEWSSYMNLAYRYLLALPSSHSVSLHPFIDWWSHRTTTASLTRSISFPDTLPSLTQPSVLLVEGDFTSALSSSAGTYDVVVTLFFIDTAKNILSYLETTYQMLRPGGVWINFGPLLYGTNPSLQLSLDEVVALAEGLGFVFEEASAECGDVTVEGLKVRGTEVPYGSDDESLARNAYLAQHWVARKE</sequence>
<evidence type="ECO:0000313" key="1">
    <source>
        <dbReference type="EMBL" id="KAH7063127.1"/>
    </source>
</evidence>
<dbReference type="Pfam" id="PF07942">
    <property type="entry name" value="CARME"/>
    <property type="match status" value="1"/>
</dbReference>
<protein>
    <submittedName>
        <fullName evidence="1">N2227-like protein-domain-containing protein</fullName>
    </submittedName>
</protein>
<reference evidence="1 2" key="1">
    <citation type="journal article" date="2021" name="Nat. Commun.">
        <title>Genetic determinants of endophytism in the Arabidopsis root mycobiome.</title>
        <authorList>
            <person name="Mesny F."/>
            <person name="Miyauchi S."/>
            <person name="Thiergart T."/>
            <person name="Pickel B."/>
            <person name="Atanasova L."/>
            <person name="Karlsson M."/>
            <person name="Huettel B."/>
            <person name="Barry K.W."/>
            <person name="Haridas S."/>
            <person name="Chen C."/>
            <person name="Bauer D."/>
            <person name="Andreopoulos W."/>
            <person name="Pangilinan J."/>
            <person name="LaButti K."/>
            <person name="Riley R."/>
            <person name="Lipzen A."/>
            <person name="Clum A."/>
            <person name="Drula E."/>
            <person name="Henrissat B."/>
            <person name="Kohler A."/>
            <person name="Grigoriev I.V."/>
            <person name="Martin F.M."/>
            <person name="Hacquard S."/>
        </authorList>
    </citation>
    <scope>NUCLEOTIDE SEQUENCE [LARGE SCALE GENOMIC DNA]</scope>
    <source>
        <strain evidence="1 2">MPI-SDFR-AT-0080</strain>
    </source>
</reference>
<dbReference type="Proteomes" id="UP000774617">
    <property type="component" value="Unassembled WGS sequence"/>
</dbReference>
<dbReference type="CDD" id="cd02440">
    <property type="entry name" value="AdoMet_MTases"/>
    <property type="match status" value="1"/>
</dbReference>
<organism evidence="1 2">
    <name type="scientific">Macrophomina phaseolina</name>
    <dbReference type="NCBI Taxonomy" id="35725"/>
    <lineage>
        <taxon>Eukaryota</taxon>
        <taxon>Fungi</taxon>
        <taxon>Dikarya</taxon>
        <taxon>Ascomycota</taxon>
        <taxon>Pezizomycotina</taxon>
        <taxon>Dothideomycetes</taxon>
        <taxon>Dothideomycetes incertae sedis</taxon>
        <taxon>Botryosphaeriales</taxon>
        <taxon>Botryosphaeriaceae</taxon>
        <taxon>Macrophomina</taxon>
    </lineage>
</organism>
<dbReference type="InterPro" id="IPR012901">
    <property type="entry name" value="CARME"/>
</dbReference>
<accession>A0ABQ8GRL2</accession>
<dbReference type="SUPFAM" id="SSF53335">
    <property type="entry name" value="S-adenosyl-L-methionine-dependent methyltransferases"/>
    <property type="match status" value="1"/>
</dbReference>
<keyword evidence="2" id="KW-1185">Reference proteome</keyword>
<dbReference type="Gene3D" id="3.40.50.150">
    <property type="entry name" value="Vaccinia Virus protein VP39"/>
    <property type="match status" value="1"/>
</dbReference>
<dbReference type="PANTHER" id="PTHR12303:SF13">
    <property type="match status" value="1"/>
</dbReference>
<dbReference type="InterPro" id="IPR029063">
    <property type="entry name" value="SAM-dependent_MTases_sf"/>
</dbReference>
<dbReference type="SMART" id="SM01296">
    <property type="entry name" value="N2227"/>
    <property type="match status" value="1"/>
</dbReference>
<comment type="caution">
    <text evidence="1">The sequence shown here is derived from an EMBL/GenBank/DDBJ whole genome shotgun (WGS) entry which is preliminary data.</text>
</comment>
<dbReference type="EMBL" id="JAGTJR010000002">
    <property type="protein sequence ID" value="KAH7063127.1"/>
    <property type="molecule type" value="Genomic_DNA"/>
</dbReference>
<evidence type="ECO:0000313" key="2">
    <source>
        <dbReference type="Proteomes" id="UP000774617"/>
    </source>
</evidence>